<accession>A0A518B263</accession>
<protein>
    <submittedName>
        <fullName evidence="2">Uncharacterized protein</fullName>
    </submittedName>
</protein>
<keyword evidence="1" id="KW-0472">Membrane</keyword>
<dbReference type="EMBL" id="CP036279">
    <property type="protein sequence ID" value="QDU61077.1"/>
    <property type="molecule type" value="Genomic_DNA"/>
</dbReference>
<gene>
    <name evidence="2" type="ORF">Pan216_19300</name>
</gene>
<feature type="transmembrane region" description="Helical" evidence="1">
    <location>
        <begin position="73"/>
        <end position="99"/>
    </location>
</feature>
<proteinExistence type="predicted"/>
<reference evidence="2 3" key="1">
    <citation type="submission" date="2019-02" db="EMBL/GenBank/DDBJ databases">
        <title>Deep-cultivation of Planctomycetes and their phenomic and genomic characterization uncovers novel biology.</title>
        <authorList>
            <person name="Wiegand S."/>
            <person name="Jogler M."/>
            <person name="Boedeker C."/>
            <person name="Pinto D."/>
            <person name="Vollmers J."/>
            <person name="Rivas-Marin E."/>
            <person name="Kohn T."/>
            <person name="Peeters S.H."/>
            <person name="Heuer A."/>
            <person name="Rast P."/>
            <person name="Oberbeckmann S."/>
            <person name="Bunk B."/>
            <person name="Jeske O."/>
            <person name="Meyerdierks A."/>
            <person name="Storesund J.E."/>
            <person name="Kallscheuer N."/>
            <person name="Luecker S."/>
            <person name="Lage O.M."/>
            <person name="Pohl T."/>
            <person name="Merkel B.J."/>
            <person name="Hornburger P."/>
            <person name="Mueller R.-W."/>
            <person name="Bruemmer F."/>
            <person name="Labrenz M."/>
            <person name="Spormann A.M."/>
            <person name="Op den Camp H."/>
            <person name="Overmann J."/>
            <person name="Amann R."/>
            <person name="Jetten M.S.M."/>
            <person name="Mascher T."/>
            <person name="Medema M.H."/>
            <person name="Devos D.P."/>
            <person name="Kaster A.-K."/>
            <person name="Ovreas L."/>
            <person name="Rohde M."/>
            <person name="Galperin M.Y."/>
            <person name="Jogler C."/>
        </authorList>
    </citation>
    <scope>NUCLEOTIDE SEQUENCE [LARGE SCALE GENOMIC DNA]</scope>
    <source>
        <strain evidence="2 3">Pan216</strain>
    </source>
</reference>
<keyword evidence="1" id="KW-1133">Transmembrane helix</keyword>
<dbReference type="RefSeq" id="WP_145257716.1">
    <property type="nucleotide sequence ID" value="NZ_CP036279.1"/>
</dbReference>
<dbReference type="AlphaFoldDB" id="A0A518B263"/>
<evidence type="ECO:0000256" key="1">
    <source>
        <dbReference type="SAM" id="Phobius"/>
    </source>
</evidence>
<keyword evidence="1" id="KW-0812">Transmembrane</keyword>
<dbReference type="Proteomes" id="UP000317093">
    <property type="component" value="Chromosome"/>
</dbReference>
<organism evidence="2 3">
    <name type="scientific">Kolteria novifilia</name>
    <dbReference type="NCBI Taxonomy" id="2527975"/>
    <lineage>
        <taxon>Bacteria</taxon>
        <taxon>Pseudomonadati</taxon>
        <taxon>Planctomycetota</taxon>
        <taxon>Planctomycetia</taxon>
        <taxon>Kolteriales</taxon>
        <taxon>Kolteriaceae</taxon>
        <taxon>Kolteria</taxon>
    </lineage>
</organism>
<name>A0A518B263_9BACT</name>
<keyword evidence="3" id="KW-1185">Reference proteome</keyword>
<evidence type="ECO:0000313" key="3">
    <source>
        <dbReference type="Proteomes" id="UP000317093"/>
    </source>
</evidence>
<feature type="transmembrane region" description="Helical" evidence="1">
    <location>
        <begin position="41"/>
        <end position="61"/>
    </location>
</feature>
<sequence>MKDRLLAFLSRGYDGGESTGMTEERFMNDATCSNAYAMVRAATFFAGYFVVGGSFGGWLTYHFGWGAGSEHGLHLIGFSLGLITLALSLFPLWFAWALVRSLRTHQE</sequence>
<evidence type="ECO:0000313" key="2">
    <source>
        <dbReference type="EMBL" id="QDU61077.1"/>
    </source>
</evidence>
<dbReference type="KEGG" id="knv:Pan216_19300"/>